<evidence type="ECO:0000259" key="1">
    <source>
        <dbReference type="SMART" id="SM00849"/>
    </source>
</evidence>
<feature type="domain" description="Metallo-beta-lactamase" evidence="1">
    <location>
        <begin position="32"/>
        <end position="217"/>
    </location>
</feature>
<dbReference type="CDD" id="cd07713">
    <property type="entry name" value="DHPS-like_MBL-fold"/>
    <property type="match status" value="1"/>
</dbReference>
<evidence type="ECO:0000313" key="3">
    <source>
        <dbReference type="Proteomes" id="UP000809273"/>
    </source>
</evidence>
<gene>
    <name evidence="2" type="ORF">JW984_05395</name>
</gene>
<dbReference type="Pfam" id="PF00753">
    <property type="entry name" value="Lactamase_B"/>
    <property type="match status" value="1"/>
</dbReference>
<dbReference type="EMBL" id="JAFGIX010000026">
    <property type="protein sequence ID" value="MBN1572616.1"/>
    <property type="molecule type" value="Genomic_DNA"/>
</dbReference>
<dbReference type="PANTHER" id="PTHR13754:SF13">
    <property type="entry name" value="METALLO-BETA-LACTAMASE SUPERFAMILY PROTEIN (AFU_ORTHOLOGUE AFUA_3G07630)"/>
    <property type="match status" value="1"/>
</dbReference>
<evidence type="ECO:0000313" key="2">
    <source>
        <dbReference type="EMBL" id="MBN1572616.1"/>
    </source>
</evidence>
<accession>A0A9D8KC48</accession>
<protein>
    <submittedName>
        <fullName evidence="2">MBL fold metallo-hydrolase</fullName>
    </submittedName>
</protein>
<dbReference type="GO" id="GO:0016740">
    <property type="term" value="F:transferase activity"/>
    <property type="evidence" value="ECO:0007669"/>
    <property type="project" value="TreeGrafter"/>
</dbReference>
<dbReference type="Proteomes" id="UP000809273">
    <property type="component" value="Unassembled WGS sequence"/>
</dbReference>
<name>A0A9D8KC48_9DELT</name>
<dbReference type="SUPFAM" id="SSF56281">
    <property type="entry name" value="Metallo-hydrolase/oxidoreductase"/>
    <property type="match status" value="1"/>
</dbReference>
<dbReference type="Gene3D" id="3.60.15.10">
    <property type="entry name" value="Ribonuclease Z/Hydroxyacylglutathione hydrolase-like"/>
    <property type="match status" value="1"/>
</dbReference>
<dbReference type="InterPro" id="IPR001279">
    <property type="entry name" value="Metallo-B-lactamas"/>
</dbReference>
<dbReference type="SMART" id="SM00849">
    <property type="entry name" value="Lactamase_B"/>
    <property type="match status" value="1"/>
</dbReference>
<dbReference type="PANTHER" id="PTHR13754">
    <property type="entry name" value="METALLO-BETA-LACTAMASE SUPERFAMILY PROTEIN"/>
    <property type="match status" value="1"/>
</dbReference>
<dbReference type="InterPro" id="IPR036866">
    <property type="entry name" value="RibonucZ/Hydroxyglut_hydro"/>
</dbReference>
<organism evidence="2 3">
    <name type="scientific">Candidatus Zymogenus saltonus</name>
    <dbReference type="NCBI Taxonomy" id="2844893"/>
    <lineage>
        <taxon>Bacteria</taxon>
        <taxon>Deltaproteobacteria</taxon>
        <taxon>Candidatus Zymogenia</taxon>
        <taxon>Candidatus Zymogeniales</taxon>
        <taxon>Candidatus Zymogenaceae</taxon>
        <taxon>Candidatus Zymogenus</taxon>
    </lineage>
</organism>
<comment type="caution">
    <text evidence="2">The sequence shown here is derived from an EMBL/GenBank/DDBJ whole genome shotgun (WGS) entry which is preliminary data.</text>
</comment>
<proteinExistence type="predicted"/>
<dbReference type="InterPro" id="IPR041712">
    <property type="entry name" value="DHPS-like_MBL-fold"/>
</dbReference>
<dbReference type="AlphaFoldDB" id="A0A9D8KC48"/>
<sequence>MERAQKKDVVITILYDNNPLDDIFQNSCGKWGFSCCIFGLDDVIVFDTGADDGLMLRNMKEAGIDPLEIDTVVLSHGHWDHIGGLESLLRANPDVTIYMPASLAEELNEGCVDYGADVIEVTASMEIMEDVHLITGMHGKIDEISMALNTKNGLILVTGCAHAGIDNILEKATDVLDPELLLVALGGYHTMKMDKEEVKNIISKLKRLGLKYVAPCHCTGEEAMKLFRSAFGDNFIKAGSGLELRSEDLK</sequence>
<dbReference type="InterPro" id="IPR052926">
    <property type="entry name" value="Metallo-beta-lactamase_dom"/>
</dbReference>
<reference evidence="2" key="1">
    <citation type="journal article" date="2021" name="Environ. Microbiol.">
        <title>Genomic characterization of three novel Desulfobacterota classes expand the metabolic and phylogenetic diversity of the phylum.</title>
        <authorList>
            <person name="Murphy C.L."/>
            <person name="Biggerstaff J."/>
            <person name="Eichhorn A."/>
            <person name="Ewing E."/>
            <person name="Shahan R."/>
            <person name="Soriano D."/>
            <person name="Stewart S."/>
            <person name="VanMol K."/>
            <person name="Walker R."/>
            <person name="Walters P."/>
            <person name="Elshahed M.S."/>
            <person name="Youssef N.H."/>
        </authorList>
    </citation>
    <scope>NUCLEOTIDE SEQUENCE</scope>
    <source>
        <strain evidence="2">Zod_Metabat.24</strain>
    </source>
</reference>
<reference evidence="2" key="2">
    <citation type="submission" date="2021-01" db="EMBL/GenBank/DDBJ databases">
        <authorList>
            <person name="Hahn C.R."/>
            <person name="Youssef N.H."/>
            <person name="Elshahed M."/>
        </authorList>
    </citation>
    <scope>NUCLEOTIDE SEQUENCE</scope>
    <source>
        <strain evidence="2">Zod_Metabat.24</strain>
    </source>
</reference>